<protein>
    <recommendedName>
        <fullName evidence="7">DUF3817 domain-containing protein</fullName>
    </recommendedName>
</protein>
<feature type="domain" description="DUF3817" evidence="7">
    <location>
        <begin position="14"/>
        <end position="98"/>
    </location>
</feature>
<accession>A0A871XYG9</accession>
<evidence type="ECO:0000256" key="3">
    <source>
        <dbReference type="ARBA" id="ARBA00022692"/>
    </source>
</evidence>
<evidence type="ECO:0000256" key="2">
    <source>
        <dbReference type="ARBA" id="ARBA00022475"/>
    </source>
</evidence>
<dbReference type="PANTHER" id="PTHR40077">
    <property type="entry name" value="MEMBRANE PROTEIN-RELATED"/>
    <property type="match status" value="1"/>
</dbReference>
<feature type="transmembrane region" description="Helical" evidence="6">
    <location>
        <begin position="14"/>
        <end position="35"/>
    </location>
</feature>
<keyword evidence="4 6" id="KW-1133">Transmembrane helix</keyword>
<feature type="transmembrane region" description="Helical" evidence="6">
    <location>
        <begin position="134"/>
        <end position="154"/>
    </location>
</feature>
<dbReference type="AlphaFoldDB" id="A0A871XYG9"/>
<dbReference type="PANTHER" id="PTHR40077:SF1">
    <property type="entry name" value="MEMBRANE PROTEIN"/>
    <property type="match status" value="1"/>
</dbReference>
<keyword evidence="2" id="KW-1003">Cell membrane</keyword>
<evidence type="ECO:0000256" key="1">
    <source>
        <dbReference type="ARBA" id="ARBA00004651"/>
    </source>
</evidence>
<sequence length="162" mass="17897">MVSFRKAAMSPKSLYRLFAVGEAITWALLISALVLRVVAEDLSIGVTIAGTIHGAMFLSYCTTAVLVGINQRWMFGKIAAAVSLAIVPFATVPFDRSLLKKGQLEGAWRTEPSDHPADKTWIDKLFRWFIARPLVLIVVLVLAVTALFSFLLFLGPPTEWFD</sequence>
<dbReference type="InterPro" id="IPR023845">
    <property type="entry name" value="DUF3817_TM"/>
</dbReference>
<name>A0A871XYG9_9MICO</name>
<evidence type="ECO:0000259" key="7">
    <source>
        <dbReference type="Pfam" id="PF12823"/>
    </source>
</evidence>
<feature type="transmembrane region" description="Helical" evidence="6">
    <location>
        <begin position="42"/>
        <end position="67"/>
    </location>
</feature>
<dbReference type="EMBL" id="MW122881">
    <property type="protein sequence ID" value="QOV09019.1"/>
    <property type="molecule type" value="Genomic_DNA"/>
</dbReference>
<gene>
    <name evidence="8" type="ORF">HULAa3G5_00005</name>
</gene>
<organism evidence="8">
    <name type="scientific">uncultured Micrococcales bacterium</name>
    <dbReference type="NCBI Taxonomy" id="1920814"/>
    <lineage>
        <taxon>Bacteria</taxon>
        <taxon>Bacillati</taxon>
        <taxon>Actinomycetota</taxon>
        <taxon>Actinomycetes</taxon>
        <taxon>Micrococcales</taxon>
        <taxon>environmental samples</taxon>
    </lineage>
</organism>
<proteinExistence type="predicted"/>
<reference evidence="8" key="1">
    <citation type="submission" date="2020-10" db="EMBL/GenBank/DDBJ databases">
        <title>Diverse heliorhodopsins detected via functional metagenomics in peat lake Actinobacteria, Chloroflexi and Archaea.</title>
        <authorList>
            <person name="Chazan A."/>
            <person name="Rozenberg A."/>
            <person name="Tahan R."/>
            <person name="Mannen K."/>
            <person name="Nagata T."/>
            <person name="Yaish S."/>
            <person name="Larom S."/>
            <person name="Kandori H."/>
            <person name="Inoue K."/>
            <person name="Beja O."/>
            <person name="Pushkarev A."/>
        </authorList>
    </citation>
    <scope>NUCLEOTIDE SEQUENCE</scope>
</reference>
<dbReference type="GO" id="GO:0005886">
    <property type="term" value="C:plasma membrane"/>
    <property type="evidence" value="ECO:0007669"/>
    <property type="project" value="UniProtKB-SubCell"/>
</dbReference>
<comment type="subcellular location">
    <subcellularLocation>
        <location evidence="1">Cell membrane</location>
        <topology evidence="1">Multi-pass membrane protein</topology>
    </subcellularLocation>
</comment>
<dbReference type="NCBIfam" id="TIGR03954">
    <property type="entry name" value="integ_memb_HG"/>
    <property type="match status" value="1"/>
</dbReference>
<keyword evidence="5 6" id="KW-0472">Membrane</keyword>
<evidence type="ECO:0000256" key="5">
    <source>
        <dbReference type="ARBA" id="ARBA00023136"/>
    </source>
</evidence>
<evidence type="ECO:0000256" key="6">
    <source>
        <dbReference type="SAM" id="Phobius"/>
    </source>
</evidence>
<evidence type="ECO:0000313" key="8">
    <source>
        <dbReference type="EMBL" id="QOV09019.1"/>
    </source>
</evidence>
<evidence type="ECO:0000256" key="4">
    <source>
        <dbReference type="ARBA" id="ARBA00022989"/>
    </source>
</evidence>
<keyword evidence="3 6" id="KW-0812">Transmembrane</keyword>
<dbReference type="Pfam" id="PF12823">
    <property type="entry name" value="DUF3817"/>
    <property type="match status" value="1"/>
</dbReference>